<keyword evidence="4" id="KW-0547">Nucleotide-binding</keyword>
<dbReference type="Gene3D" id="3.40.50.10810">
    <property type="entry name" value="Tandem AAA-ATPase domain"/>
    <property type="match status" value="1"/>
</dbReference>
<dbReference type="SMART" id="SM00487">
    <property type="entry name" value="DEXDc"/>
    <property type="match status" value="1"/>
</dbReference>
<keyword evidence="1" id="KW-0378">Hydrolase</keyword>
<keyword evidence="4" id="KW-0347">Helicase</keyword>
<dbReference type="AlphaFoldDB" id="A0A2X0I6Q0"/>
<organism evidence="4 5">
    <name type="scientific">Streptacidiphilus pinicola</name>
    <dbReference type="NCBI Taxonomy" id="2219663"/>
    <lineage>
        <taxon>Bacteria</taxon>
        <taxon>Bacillati</taxon>
        <taxon>Actinomycetota</taxon>
        <taxon>Actinomycetes</taxon>
        <taxon>Kitasatosporales</taxon>
        <taxon>Streptomycetaceae</taxon>
        <taxon>Streptacidiphilus</taxon>
    </lineage>
</organism>
<dbReference type="Pfam" id="PF12419">
    <property type="entry name" value="DUF3670"/>
    <property type="match status" value="1"/>
</dbReference>
<gene>
    <name evidence="4" type="ORF">DN069_39030</name>
</gene>
<comment type="caution">
    <text evidence="4">The sequence shown here is derived from an EMBL/GenBank/DDBJ whole genome shotgun (WGS) entry which is preliminary data.</text>
</comment>
<dbReference type="Proteomes" id="UP000248889">
    <property type="component" value="Unassembled WGS sequence"/>
</dbReference>
<dbReference type="InterPro" id="IPR027417">
    <property type="entry name" value="P-loop_NTPase"/>
</dbReference>
<name>A0A2X0I6Q0_9ACTN</name>
<evidence type="ECO:0000259" key="3">
    <source>
        <dbReference type="PROSITE" id="PS51194"/>
    </source>
</evidence>
<dbReference type="OrthoDB" id="9760715at2"/>
<accession>A0A2X0I6Q0</accession>
<evidence type="ECO:0000313" key="4">
    <source>
        <dbReference type="EMBL" id="RAG80277.1"/>
    </source>
</evidence>
<dbReference type="PANTHER" id="PTHR10799">
    <property type="entry name" value="SNF2/RAD54 HELICASE FAMILY"/>
    <property type="match status" value="1"/>
</dbReference>
<keyword evidence="5" id="KW-1185">Reference proteome</keyword>
<dbReference type="InterPro" id="IPR001650">
    <property type="entry name" value="Helicase_C-like"/>
</dbReference>
<reference evidence="4 5" key="1">
    <citation type="submission" date="2018-06" db="EMBL/GenBank/DDBJ databases">
        <title>Streptacidiphilus pinicola sp. nov., isolated from pine grove soil.</title>
        <authorList>
            <person name="Roh S.G."/>
            <person name="Park S."/>
            <person name="Kim M.-K."/>
            <person name="Yun B.-R."/>
            <person name="Park J."/>
            <person name="Kim M.J."/>
            <person name="Kim Y.S."/>
            <person name="Kim S.B."/>
        </authorList>
    </citation>
    <scope>NUCLEOTIDE SEQUENCE [LARGE SCALE GENOMIC DNA]</scope>
    <source>
        <strain evidence="4 5">MMS16-CNU450</strain>
    </source>
</reference>
<dbReference type="Gene3D" id="3.40.50.300">
    <property type="entry name" value="P-loop containing nucleotide triphosphate hydrolases"/>
    <property type="match status" value="1"/>
</dbReference>
<feature type="non-terminal residue" evidence="4">
    <location>
        <position position="1"/>
    </location>
</feature>
<dbReference type="PROSITE" id="PS51192">
    <property type="entry name" value="HELICASE_ATP_BIND_1"/>
    <property type="match status" value="1"/>
</dbReference>
<dbReference type="GO" id="GO:0004386">
    <property type="term" value="F:helicase activity"/>
    <property type="evidence" value="ECO:0007669"/>
    <property type="project" value="UniProtKB-KW"/>
</dbReference>
<dbReference type="GO" id="GO:0005524">
    <property type="term" value="F:ATP binding"/>
    <property type="evidence" value="ECO:0007669"/>
    <property type="project" value="InterPro"/>
</dbReference>
<dbReference type="GO" id="GO:0016787">
    <property type="term" value="F:hydrolase activity"/>
    <property type="evidence" value="ECO:0007669"/>
    <property type="project" value="UniProtKB-KW"/>
</dbReference>
<dbReference type="SMART" id="SM00490">
    <property type="entry name" value="HELICc"/>
    <property type="match status" value="1"/>
</dbReference>
<sequence>CQRSALPGSAERWQGLAERLRRWRAPAEGASGGRLRLGFRLVEPLGSSPAAGDLEGAGGEEDEDRWWLELLLSPADEPSYVVTAEDLWAGRAGAEVLAESVPAPEGAFVLELRRAARSHPLVAELAQEARPQGRWLGRAEALAFLRDAAPALAEAGFEVLLPSWWREPPSLGLLLAAAPAQAGVVKQESTVGRDELLAFQWQLALGGEPLTAEELALLTAAKDTLVQLRGRWVVADSERLAAAAAFLSREGSGEMAVSEVLGLMLDAREPAGLPVLAVEVEGGLRELIARLSDSDASVPESPEPVALPDGFTAELRPYQHDGVAWLAQLARLGLGGVLADDMGLGKTVQTLALLAAEYASAAAPGAPTLVVVPMSLLGNWERECARFAPALRVHVHHGARRGGAARVREAALGADVVLTTYGLAARDFIALRAVPWHRVVADEAQHLKNAATLQSRAVRALPAAHRIALTGTPVENRLADLHSLLDFANPGLFGTAEQFKERYSVAIERNASVRATALLRRRTEPFVLRRVKTDPAIAAELPRKQEMTVLCNLTVEQAALYRAVVARLLQRIKGFGYTRDLERRGSVLAALTRLKQICDHPALYTGEGARGGAVRLAGRSGKLALIEEILEEALAEGDSTLCFTQYAQFGKLLQPYLRRRLGCRVRFLHGGVPEPERRAMVDGFQEDAEPSVFLLSLKAGGTGLNLTAANQVVHLDRWWNPAVEEQATDRAFRIGQRRDVQVRRLVCVGTVEERVDELLTAKRALADAVIGEGLSADAGVLEVLTALGPDALAEVLSLAEEAVSEL</sequence>
<dbReference type="Pfam" id="PF00176">
    <property type="entry name" value="SNF2-rel_dom"/>
    <property type="match status" value="1"/>
</dbReference>
<proteinExistence type="predicted"/>
<feature type="domain" description="Helicase ATP-binding" evidence="2">
    <location>
        <begin position="327"/>
        <end position="491"/>
    </location>
</feature>
<dbReference type="InterPro" id="IPR022138">
    <property type="entry name" value="DUF3670"/>
</dbReference>
<keyword evidence="4" id="KW-0067">ATP-binding</keyword>
<protein>
    <submittedName>
        <fullName evidence="4">ATP-dependent helicase</fullName>
    </submittedName>
</protein>
<dbReference type="InterPro" id="IPR014001">
    <property type="entry name" value="Helicase_ATP-bd"/>
</dbReference>
<dbReference type="InterPro" id="IPR000330">
    <property type="entry name" value="SNF2_N"/>
</dbReference>
<dbReference type="Pfam" id="PF00271">
    <property type="entry name" value="Helicase_C"/>
    <property type="match status" value="1"/>
</dbReference>
<evidence type="ECO:0000259" key="2">
    <source>
        <dbReference type="PROSITE" id="PS51192"/>
    </source>
</evidence>
<dbReference type="InterPro" id="IPR038718">
    <property type="entry name" value="SNF2-like_sf"/>
</dbReference>
<dbReference type="InterPro" id="IPR049730">
    <property type="entry name" value="SNF2/RAD54-like_C"/>
</dbReference>
<dbReference type="RefSeq" id="WP_111507971.1">
    <property type="nucleotide sequence ID" value="NZ_QKYN01000271.1"/>
</dbReference>
<feature type="domain" description="Helicase C-terminal" evidence="3">
    <location>
        <begin position="625"/>
        <end position="788"/>
    </location>
</feature>
<evidence type="ECO:0000256" key="1">
    <source>
        <dbReference type="ARBA" id="ARBA00022801"/>
    </source>
</evidence>
<evidence type="ECO:0000313" key="5">
    <source>
        <dbReference type="Proteomes" id="UP000248889"/>
    </source>
</evidence>
<dbReference type="CDD" id="cd18793">
    <property type="entry name" value="SF2_C_SNF"/>
    <property type="match status" value="1"/>
</dbReference>
<dbReference type="EMBL" id="QKYN01000271">
    <property type="protein sequence ID" value="RAG80277.1"/>
    <property type="molecule type" value="Genomic_DNA"/>
</dbReference>
<dbReference type="PROSITE" id="PS51194">
    <property type="entry name" value="HELICASE_CTER"/>
    <property type="match status" value="1"/>
</dbReference>
<dbReference type="SUPFAM" id="SSF52540">
    <property type="entry name" value="P-loop containing nucleoside triphosphate hydrolases"/>
    <property type="match status" value="2"/>
</dbReference>